<accession>A0A368BMB8</accession>
<dbReference type="PROSITE" id="PS00963">
    <property type="entry name" value="RIBOSOMAL_S2_2"/>
    <property type="match status" value="1"/>
</dbReference>
<sequence length="320" mass="34910">MSIVSIKDLLNAGVHFGHQQRFWNPKMESFIFDTRKKISIIDLEVTQECLNAAASKAEEICSKGNRILFVGTKRSASKTIKESASAIGLPYIDKRWLGGTLTNWKTIRGSIRRLLDIEELQSSGRINKLSKKEAVDITKEYEKLDASVGGIKDMKGLPDALFVVDVAYEKIAVTEAKKMGIPIIALVDTNSNPEGIDHIIPGNDDAIRSIRLITKVISDACTRGLASSKGGALNIQSDDEATAVKVKKASVTSGKALNLVEEAELSEPEEDLSSVIEESNDERAEDSVEIDDDSKDESVEVSQEGPIESEDAGEDSEEEK</sequence>
<dbReference type="HAMAP" id="MF_00291_B">
    <property type="entry name" value="Ribosomal_uS2_B"/>
    <property type="match status" value="1"/>
</dbReference>
<proteinExistence type="inferred from homology"/>
<feature type="compositionally biased region" description="Acidic residues" evidence="7">
    <location>
        <begin position="307"/>
        <end position="320"/>
    </location>
</feature>
<dbReference type="Gene3D" id="1.10.287.610">
    <property type="entry name" value="Helix hairpin bin"/>
    <property type="match status" value="1"/>
</dbReference>
<keyword evidence="2 5" id="KW-0689">Ribosomal protein</keyword>
<gene>
    <name evidence="5 8" type="primary">rpsB</name>
    <name evidence="8" type="ORF">DBW98_03045</name>
</gene>
<protein>
    <recommendedName>
        <fullName evidence="4 5">Small ribosomal subunit protein uS2</fullName>
    </recommendedName>
</protein>
<dbReference type="SUPFAM" id="SSF52313">
    <property type="entry name" value="Ribosomal protein S2"/>
    <property type="match status" value="1"/>
</dbReference>
<dbReference type="InterPro" id="IPR005706">
    <property type="entry name" value="Ribosomal_uS2_bac/mit/plastid"/>
</dbReference>
<evidence type="ECO:0000256" key="4">
    <source>
        <dbReference type="ARBA" id="ARBA00035256"/>
    </source>
</evidence>
<dbReference type="PANTHER" id="PTHR12534">
    <property type="entry name" value="30S RIBOSOMAL PROTEIN S2 PROKARYOTIC AND ORGANELLAR"/>
    <property type="match status" value="1"/>
</dbReference>
<dbReference type="GO" id="GO:0022627">
    <property type="term" value="C:cytosolic small ribosomal subunit"/>
    <property type="evidence" value="ECO:0007669"/>
    <property type="project" value="TreeGrafter"/>
</dbReference>
<evidence type="ECO:0000256" key="2">
    <source>
        <dbReference type="ARBA" id="ARBA00022980"/>
    </source>
</evidence>
<feature type="region of interest" description="Disordered" evidence="7">
    <location>
        <begin position="260"/>
        <end position="320"/>
    </location>
</feature>
<dbReference type="Proteomes" id="UP000253032">
    <property type="component" value="Unassembled WGS sequence"/>
</dbReference>
<comment type="similarity">
    <text evidence="1 5 6">Belongs to the universal ribosomal protein uS2 family.</text>
</comment>
<feature type="compositionally biased region" description="Acidic residues" evidence="7">
    <location>
        <begin position="261"/>
        <end position="280"/>
    </location>
</feature>
<dbReference type="GO" id="GO:0006412">
    <property type="term" value="P:translation"/>
    <property type="evidence" value="ECO:0007669"/>
    <property type="project" value="UniProtKB-UniRule"/>
</dbReference>
<comment type="caution">
    <text evidence="8">The sequence shown here is derived from an EMBL/GenBank/DDBJ whole genome shotgun (WGS) entry which is preliminary data.</text>
</comment>
<evidence type="ECO:0000313" key="9">
    <source>
        <dbReference type="Proteomes" id="UP000253032"/>
    </source>
</evidence>
<dbReference type="InterPro" id="IPR023591">
    <property type="entry name" value="Ribosomal_uS2_flav_dom_sf"/>
</dbReference>
<evidence type="ECO:0000256" key="7">
    <source>
        <dbReference type="SAM" id="MobiDB-lite"/>
    </source>
</evidence>
<organism evidence="8 9">
    <name type="scientific">SAR86 cluster bacterium</name>
    <dbReference type="NCBI Taxonomy" id="2030880"/>
    <lineage>
        <taxon>Bacteria</taxon>
        <taxon>Pseudomonadati</taxon>
        <taxon>Pseudomonadota</taxon>
        <taxon>Gammaproteobacteria</taxon>
        <taxon>SAR86 cluster</taxon>
    </lineage>
</organism>
<dbReference type="FunFam" id="1.10.287.610:FF:000001">
    <property type="entry name" value="30S ribosomal protein S2"/>
    <property type="match status" value="1"/>
</dbReference>
<dbReference type="NCBIfam" id="TIGR01011">
    <property type="entry name" value="rpsB_bact"/>
    <property type="match status" value="1"/>
</dbReference>
<reference evidence="8 9" key="1">
    <citation type="journal article" date="2018" name="Microbiome">
        <title>Fine metagenomic profile of the Mediterranean stratified and mixed water columns revealed by assembly and recruitment.</title>
        <authorList>
            <person name="Haro-Moreno J.M."/>
            <person name="Lopez-Perez M."/>
            <person name="De La Torre J.R."/>
            <person name="Picazo A."/>
            <person name="Camacho A."/>
            <person name="Rodriguez-Valera F."/>
        </authorList>
    </citation>
    <scope>NUCLEOTIDE SEQUENCE [LARGE SCALE GENOMIC DNA]</scope>
    <source>
        <strain evidence="8">MED-G84</strain>
    </source>
</reference>
<keyword evidence="3 5" id="KW-0687">Ribonucleoprotein</keyword>
<evidence type="ECO:0000256" key="1">
    <source>
        <dbReference type="ARBA" id="ARBA00006242"/>
    </source>
</evidence>
<dbReference type="PRINTS" id="PR00395">
    <property type="entry name" value="RIBOSOMALS2"/>
</dbReference>
<evidence type="ECO:0000313" key="8">
    <source>
        <dbReference type="EMBL" id="RCL38034.1"/>
    </source>
</evidence>
<evidence type="ECO:0000256" key="3">
    <source>
        <dbReference type="ARBA" id="ARBA00023274"/>
    </source>
</evidence>
<evidence type="ECO:0000256" key="5">
    <source>
        <dbReference type="HAMAP-Rule" id="MF_00291"/>
    </source>
</evidence>
<dbReference type="Pfam" id="PF00318">
    <property type="entry name" value="Ribosomal_S2"/>
    <property type="match status" value="1"/>
</dbReference>
<dbReference type="CDD" id="cd01425">
    <property type="entry name" value="RPS2"/>
    <property type="match status" value="1"/>
</dbReference>
<name>A0A368BMB8_9GAMM</name>
<dbReference type="EMBL" id="QOPC01000014">
    <property type="protein sequence ID" value="RCL38034.1"/>
    <property type="molecule type" value="Genomic_DNA"/>
</dbReference>
<dbReference type="Gene3D" id="3.40.50.10490">
    <property type="entry name" value="Glucose-6-phosphate isomerase like protein, domain 1"/>
    <property type="match status" value="1"/>
</dbReference>
<dbReference type="PROSITE" id="PS00962">
    <property type="entry name" value="RIBOSOMAL_S2_1"/>
    <property type="match status" value="1"/>
</dbReference>
<evidence type="ECO:0000256" key="6">
    <source>
        <dbReference type="RuleBase" id="RU003631"/>
    </source>
</evidence>
<dbReference type="GO" id="GO:0003735">
    <property type="term" value="F:structural constituent of ribosome"/>
    <property type="evidence" value="ECO:0007669"/>
    <property type="project" value="InterPro"/>
</dbReference>
<dbReference type="InterPro" id="IPR018130">
    <property type="entry name" value="Ribosomal_uS2_CS"/>
</dbReference>
<dbReference type="AlphaFoldDB" id="A0A368BMB8"/>
<dbReference type="InterPro" id="IPR001865">
    <property type="entry name" value="Ribosomal_uS2"/>
</dbReference>
<dbReference type="PANTHER" id="PTHR12534:SF0">
    <property type="entry name" value="SMALL RIBOSOMAL SUBUNIT PROTEIN US2M"/>
    <property type="match status" value="1"/>
</dbReference>